<proteinExistence type="predicted"/>
<sequence length="259" mass="29973">MAFTLVFPTFTSAMTGYNGNVEPFVNATDSNYVPFGSFYYALYVIHDGWRIDREGEHIVIDSYGGKDVRRYGLDGKVANPSVFMGQELPPPVVNISTFYLNYQLAKKSVTRKITYYEKSKDDMRWAYGNSTYKWEDLEQRGRCQADYQWGFSFIQLFMMVIILIIWTIGILVMWRRSQSTVKRRARKEVAGENKAILELSYTMRRQLSEHTREEGEDDSTITESVLSDRIKKDLQGGSISYLTPLLPNGDSTEKWTFLN</sequence>
<dbReference type="Proteomes" id="UP000001471">
    <property type="component" value="Unassembled WGS sequence"/>
</dbReference>
<dbReference type="OrthoDB" id="3903561at2759"/>
<protein>
    <submittedName>
        <fullName evidence="2">Uncharacterized protein</fullName>
    </submittedName>
</protein>
<dbReference type="STRING" id="426418.B2VSR6"/>
<accession>B2VSR6</accession>
<reference evidence="3" key="1">
    <citation type="journal article" date="2013" name="G3 (Bethesda)">
        <title>Comparative genomics of a plant-pathogenic fungus, Pyrenophora tritici-repentis, reveals transduplication and the impact of repeat elements on pathogenicity and population divergence.</title>
        <authorList>
            <person name="Manning V.A."/>
            <person name="Pandelova I."/>
            <person name="Dhillon B."/>
            <person name="Wilhelm L.J."/>
            <person name="Goodwin S.B."/>
            <person name="Berlin A.M."/>
            <person name="Figueroa M."/>
            <person name="Freitag M."/>
            <person name="Hane J.K."/>
            <person name="Henrissat B."/>
            <person name="Holman W.H."/>
            <person name="Kodira C.D."/>
            <person name="Martin J."/>
            <person name="Oliver R.P."/>
            <person name="Robbertse B."/>
            <person name="Schackwitz W."/>
            <person name="Schwartz D.C."/>
            <person name="Spatafora J.W."/>
            <person name="Turgeon B.G."/>
            <person name="Yandava C."/>
            <person name="Young S."/>
            <person name="Zhou S."/>
            <person name="Zeng Q."/>
            <person name="Grigoriev I.V."/>
            <person name="Ma L.-J."/>
            <person name="Ciuffetti L.M."/>
        </authorList>
    </citation>
    <scope>NUCLEOTIDE SEQUENCE [LARGE SCALE GENOMIC DNA]</scope>
    <source>
        <strain evidence="3">Pt-1C-BFP</strain>
    </source>
</reference>
<dbReference type="KEGG" id="ptrr:6339625"/>
<gene>
    <name evidence="2" type="ORF">PTRG_01822</name>
</gene>
<keyword evidence="1" id="KW-1133">Transmembrane helix</keyword>
<organism evidence="2 3">
    <name type="scientific">Pyrenophora tritici-repentis (strain Pt-1C-BFP)</name>
    <name type="common">Wheat tan spot fungus</name>
    <name type="synonym">Drechslera tritici-repentis</name>
    <dbReference type="NCBI Taxonomy" id="426418"/>
    <lineage>
        <taxon>Eukaryota</taxon>
        <taxon>Fungi</taxon>
        <taxon>Dikarya</taxon>
        <taxon>Ascomycota</taxon>
        <taxon>Pezizomycotina</taxon>
        <taxon>Dothideomycetes</taxon>
        <taxon>Pleosporomycetidae</taxon>
        <taxon>Pleosporales</taxon>
        <taxon>Pleosporineae</taxon>
        <taxon>Pleosporaceae</taxon>
        <taxon>Pyrenophora</taxon>
    </lineage>
</organism>
<dbReference type="RefSeq" id="XP_001932155.2">
    <property type="nucleotide sequence ID" value="XM_001932120.2"/>
</dbReference>
<feature type="transmembrane region" description="Helical" evidence="1">
    <location>
        <begin position="149"/>
        <end position="174"/>
    </location>
</feature>
<keyword evidence="1" id="KW-0472">Membrane</keyword>
<dbReference type="EMBL" id="DS231615">
    <property type="protein sequence ID" value="EDU41260.1"/>
    <property type="molecule type" value="Genomic_DNA"/>
</dbReference>
<dbReference type="HOGENOM" id="CLU_900287_0_0_1"/>
<evidence type="ECO:0000256" key="1">
    <source>
        <dbReference type="SAM" id="Phobius"/>
    </source>
</evidence>
<dbReference type="GeneID" id="6339625"/>
<evidence type="ECO:0000313" key="3">
    <source>
        <dbReference type="Proteomes" id="UP000001471"/>
    </source>
</evidence>
<name>B2VSR6_PYRTR</name>
<dbReference type="InParanoid" id="B2VSR6"/>
<keyword evidence="1" id="KW-0812">Transmembrane</keyword>
<dbReference type="AlphaFoldDB" id="B2VSR6"/>
<evidence type="ECO:0000313" key="2">
    <source>
        <dbReference type="EMBL" id="EDU41260.1"/>
    </source>
</evidence>